<dbReference type="AlphaFoldDB" id="A0A0B0EJ59"/>
<evidence type="ECO:0000313" key="2">
    <source>
        <dbReference type="Proteomes" id="UP000030652"/>
    </source>
</evidence>
<dbReference type="Proteomes" id="UP000030652">
    <property type="component" value="Unassembled WGS sequence"/>
</dbReference>
<sequence length="33" mass="3698">HKIMPMPGTHKVLQPTAKSAAADIIVMRFKQDH</sequence>
<protein>
    <submittedName>
        <fullName evidence="1">Uncharacterized protein</fullName>
    </submittedName>
</protein>
<dbReference type="EMBL" id="JRYO01000113">
    <property type="protein sequence ID" value="KHE92619.1"/>
    <property type="molecule type" value="Genomic_DNA"/>
</dbReference>
<accession>A0A0B0EJ59</accession>
<name>A0A0B0EJ59_9BACT</name>
<proteinExistence type="predicted"/>
<evidence type="ECO:0000313" key="1">
    <source>
        <dbReference type="EMBL" id="KHE92619.1"/>
    </source>
</evidence>
<comment type="caution">
    <text evidence="1">The sequence shown here is derived from an EMBL/GenBank/DDBJ whole genome shotgun (WGS) entry which is preliminary data.</text>
</comment>
<organism evidence="1 2">
    <name type="scientific">Candidatus Scalindua brodae</name>
    <dbReference type="NCBI Taxonomy" id="237368"/>
    <lineage>
        <taxon>Bacteria</taxon>
        <taxon>Pseudomonadati</taxon>
        <taxon>Planctomycetota</taxon>
        <taxon>Candidatus Brocadiia</taxon>
        <taxon>Candidatus Brocadiales</taxon>
        <taxon>Candidatus Scalinduaceae</taxon>
        <taxon>Candidatus Scalindua</taxon>
    </lineage>
</organism>
<reference evidence="1 2" key="1">
    <citation type="submission" date="2014-10" db="EMBL/GenBank/DDBJ databases">
        <title>Draft genome of anammox bacterium scalindua brodae, obtained using differential coverage binning of sequence data from two enrichment reactors.</title>
        <authorList>
            <person name="Speth D.R."/>
            <person name="Russ L."/>
            <person name="Kartal B."/>
            <person name="Op den Camp H.J."/>
            <person name="Dutilh B.E."/>
            <person name="Jetten M.S."/>
        </authorList>
    </citation>
    <scope>NUCLEOTIDE SEQUENCE [LARGE SCALE GENOMIC DNA]</scope>
    <source>
        <strain evidence="1">RU1</strain>
    </source>
</reference>
<gene>
    <name evidence="1" type="ORF">SCABRO_01624</name>
</gene>
<feature type="non-terminal residue" evidence="1">
    <location>
        <position position="1"/>
    </location>
</feature>